<dbReference type="EMBL" id="JAYMFF010000014">
    <property type="protein sequence ID" value="MEC4176370.1"/>
    <property type="molecule type" value="Genomic_DNA"/>
</dbReference>
<dbReference type="PANTHER" id="PTHR34071:SF2">
    <property type="entry name" value="FLAVIN-NUCLEOTIDE-BINDING PROTEIN"/>
    <property type="match status" value="1"/>
</dbReference>
<comment type="caution">
    <text evidence="1">The sequence shown here is derived from an EMBL/GenBank/DDBJ whole genome shotgun (WGS) entry which is preliminary data.</text>
</comment>
<proteinExistence type="predicted"/>
<accession>A0ABU6IIU0</accession>
<sequence>MIPKMRRHKQQLPADECEAILRAATYGVLGTGGTNDIPYAVPLSFAYLSTSDKAAEAPAGRIYLHCATTGHKLDALAENPRVCLTVVAQSEPVPEKLTDRFRSVMAFGSARIVEDEDEKCLGLVALGDKYAPGMPDVVNEEIASTMHRTCVIAIDVQHITGKEGLELLRERAN</sequence>
<dbReference type="InterPro" id="IPR012349">
    <property type="entry name" value="Split_barrel_FMN-bd"/>
</dbReference>
<name>A0ABU6IIU0_9ACTN</name>
<dbReference type="SUPFAM" id="SSF50475">
    <property type="entry name" value="FMN-binding split barrel"/>
    <property type="match status" value="1"/>
</dbReference>
<organism evidence="1 2">
    <name type="scientific">Adlercreutzia wanghongyangiae</name>
    <dbReference type="NCBI Taxonomy" id="3111451"/>
    <lineage>
        <taxon>Bacteria</taxon>
        <taxon>Bacillati</taxon>
        <taxon>Actinomycetota</taxon>
        <taxon>Coriobacteriia</taxon>
        <taxon>Eggerthellales</taxon>
        <taxon>Eggerthellaceae</taxon>
        <taxon>Adlercreutzia</taxon>
    </lineage>
</organism>
<dbReference type="Pfam" id="PF12900">
    <property type="entry name" value="Pyridox_ox_2"/>
    <property type="match status" value="1"/>
</dbReference>
<dbReference type="Proteomes" id="UP001349994">
    <property type="component" value="Unassembled WGS sequence"/>
</dbReference>
<gene>
    <name evidence="1" type="ORF">VIN30_07895</name>
</gene>
<keyword evidence="2" id="KW-1185">Reference proteome</keyword>
<protein>
    <submittedName>
        <fullName evidence="1">Pyridoxamine 5'-phosphate oxidase family protein</fullName>
    </submittedName>
</protein>
<evidence type="ECO:0000313" key="1">
    <source>
        <dbReference type="EMBL" id="MEC4176370.1"/>
    </source>
</evidence>
<dbReference type="InterPro" id="IPR024747">
    <property type="entry name" value="Pyridox_Oxase-rel"/>
</dbReference>
<dbReference type="PANTHER" id="PTHR34071">
    <property type="entry name" value="5-NITROIMIDAZOLE ANTIBIOTICS RESISTANCE PROTEIN, NIMA-FAMILY-RELATED PROTEIN-RELATED"/>
    <property type="match status" value="1"/>
</dbReference>
<reference evidence="1 2" key="1">
    <citation type="submission" date="2024-01" db="EMBL/GenBank/DDBJ databases">
        <title>novel species in genus Adlercreutzia.</title>
        <authorList>
            <person name="Liu X."/>
        </authorList>
    </citation>
    <scope>NUCLEOTIDE SEQUENCE [LARGE SCALE GENOMIC DNA]</scope>
    <source>
        <strain evidence="1 2">R7</strain>
    </source>
</reference>
<dbReference type="RefSeq" id="WP_338210647.1">
    <property type="nucleotide sequence ID" value="NZ_JAYMFF010000014.1"/>
</dbReference>
<dbReference type="Gene3D" id="2.30.110.10">
    <property type="entry name" value="Electron Transport, Fmn-binding Protein, Chain A"/>
    <property type="match status" value="1"/>
</dbReference>
<evidence type="ECO:0000313" key="2">
    <source>
        <dbReference type="Proteomes" id="UP001349994"/>
    </source>
</evidence>